<keyword evidence="3" id="KW-0862">Zinc</keyword>
<dbReference type="PANTHER" id="PTHR21505:SF8">
    <property type="entry name" value="DPT-YFP REPRESSOR BY OVEREXPRESSION, ISOFORM D-RELATED"/>
    <property type="match status" value="1"/>
</dbReference>
<protein>
    <submittedName>
        <fullName evidence="6 7">Uncharacterized protein LOC103506586 isoform X1</fullName>
    </submittedName>
</protein>
<feature type="domain" description="MADF" evidence="4">
    <location>
        <begin position="32"/>
        <end position="126"/>
    </location>
</feature>
<evidence type="ECO:0000259" key="4">
    <source>
        <dbReference type="PROSITE" id="PS51029"/>
    </source>
</evidence>
<sequence>MDAYLSLLESKPTDPNMHIINKSFFSPTFLTGFIKKYQSLSCLWNIKCPDYSNNAARQTGWEDLTDFCRTLFPNADVLWVKKKVQNMRGSIRKELKKINANKKSGDVYKPRLWYFDMLSFIRDVEANNVDSDSQEYADDEDLPPNIGCIQTLHDTFPDTSFELLKNERNKRRQDSESSSESSSAMFFTMFSQRGHKLIVLDGFKFRRDRETHMGKKWRCTVSTCNAQILTNHEKEEEVIQKMGEHNHGMSKKLPREFISNNLKQKHGKKEDIPLEILSAPPDLRCQITSADISRAKRNLTPRNRSKKVADFSGLVIPHENLCETILTMSSMDNQFKTF</sequence>
<accession>A0A3Q0IM79</accession>
<name>A0A3Q0IM79_DIACI</name>
<dbReference type="PROSITE" id="PS51029">
    <property type="entry name" value="MADF"/>
    <property type="match status" value="1"/>
</dbReference>
<dbReference type="InterPro" id="IPR007588">
    <property type="entry name" value="Znf_FLYWCH"/>
</dbReference>
<proteinExistence type="predicted"/>
<dbReference type="PaxDb" id="121845-A0A3Q0IM79"/>
<evidence type="ECO:0000313" key="7">
    <source>
        <dbReference type="RefSeq" id="XP_026677417.1"/>
    </source>
</evidence>
<evidence type="ECO:0000256" key="2">
    <source>
        <dbReference type="ARBA" id="ARBA00022771"/>
    </source>
</evidence>
<dbReference type="RefSeq" id="XP_026677416.1">
    <property type="nucleotide sequence ID" value="XM_026821615.1"/>
</dbReference>
<dbReference type="Gene3D" id="2.20.25.240">
    <property type="match status" value="1"/>
</dbReference>
<evidence type="ECO:0000256" key="3">
    <source>
        <dbReference type="ARBA" id="ARBA00022833"/>
    </source>
</evidence>
<dbReference type="GeneID" id="103506586"/>
<dbReference type="Pfam" id="PF10545">
    <property type="entry name" value="MADF_DNA_bdg"/>
    <property type="match status" value="1"/>
</dbReference>
<dbReference type="GO" id="GO:0008270">
    <property type="term" value="F:zinc ion binding"/>
    <property type="evidence" value="ECO:0007669"/>
    <property type="project" value="UniProtKB-KW"/>
</dbReference>
<dbReference type="AlphaFoldDB" id="A0A3Q0IM79"/>
<dbReference type="Pfam" id="PF04500">
    <property type="entry name" value="FLYWCH"/>
    <property type="match status" value="1"/>
</dbReference>
<keyword evidence="2" id="KW-0863">Zinc-finger</keyword>
<dbReference type="RefSeq" id="XP_026677417.1">
    <property type="nucleotide sequence ID" value="XM_026821616.1"/>
</dbReference>
<dbReference type="Proteomes" id="UP000079169">
    <property type="component" value="Unplaced"/>
</dbReference>
<keyword evidence="1" id="KW-0479">Metal-binding</keyword>
<evidence type="ECO:0000256" key="1">
    <source>
        <dbReference type="ARBA" id="ARBA00022723"/>
    </source>
</evidence>
<organism evidence="5 6">
    <name type="scientific">Diaphorina citri</name>
    <name type="common">Asian citrus psyllid</name>
    <dbReference type="NCBI Taxonomy" id="121845"/>
    <lineage>
        <taxon>Eukaryota</taxon>
        <taxon>Metazoa</taxon>
        <taxon>Ecdysozoa</taxon>
        <taxon>Arthropoda</taxon>
        <taxon>Hexapoda</taxon>
        <taxon>Insecta</taxon>
        <taxon>Pterygota</taxon>
        <taxon>Neoptera</taxon>
        <taxon>Paraneoptera</taxon>
        <taxon>Hemiptera</taxon>
        <taxon>Sternorrhyncha</taxon>
        <taxon>Psylloidea</taxon>
        <taxon>Psyllidae</taxon>
        <taxon>Diaphorininae</taxon>
        <taxon>Diaphorina</taxon>
    </lineage>
</organism>
<reference evidence="6 7" key="1">
    <citation type="submission" date="2025-04" db="UniProtKB">
        <authorList>
            <consortium name="RefSeq"/>
        </authorList>
    </citation>
    <scope>IDENTIFICATION</scope>
</reference>
<evidence type="ECO:0000313" key="6">
    <source>
        <dbReference type="RefSeq" id="XP_026677416.1"/>
    </source>
</evidence>
<dbReference type="PANTHER" id="PTHR21505">
    <property type="entry name" value="MADF DOMAIN-CONTAINING PROTEIN-RELATED"/>
    <property type="match status" value="1"/>
</dbReference>
<dbReference type="InterPro" id="IPR006578">
    <property type="entry name" value="MADF-dom"/>
</dbReference>
<dbReference type="SMART" id="SM00595">
    <property type="entry name" value="MADF"/>
    <property type="match status" value="1"/>
</dbReference>
<keyword evidence="5" id="KW-1185">Reference proteome</keyword>
<gene>
    <name evidence="6 7" type="primary">LOC103506586</name>
</gene>
<evidence type="ECO:0000313" key="5">
    <source>
        <dbReference type="Proteomes" id="UP000079169"/>
    </source>
</evidence>